<dbReference type="EMBL" id="QZFU01000019">
    <property type="protein sequence ID" value="RJO74914.1"/>
    <property type="molecule type" value="Genomic_DNA"/>
</dbReference>
<dbReference type="AlphaFoldDB" id="A0A3A4K7C7"/>
<keyword evidence="4" id="KW-1185">Reference proteome</keyword>
<keyword evidence="2" id="KW-0812">Transmembrane</keyword>
<sequence>MISTALRLGRIASLVAGSLVFLYGCEVSRSPLLTDVWVEVVVAMTCGAVALICAWFEIARRDRRPPPDECRFESAGFAVRVRIVASGELVFRGRELVDGKPEYEWAWTFRPDTFADIRATLEGRGHLLELLNRTVPHLDRELRDDPGGWLHDQGIPATFRERGVSPSRVTADLRLPNRPRSRAPIRYESDAARRPIRRR</sequence>
<keyword evidence="2" id="KW-1133">Transmembrane helix</keyword>
<organism evidence="3 4">
    <name type="scientific">Nocardia panacis</name>
    <dbReference type="NCBI Taxonomy" id="2340916"/>
    <lineage>
        <taxon>Bacteria</taxon>
        <taxon>Bacillati</taxon>
        <taxon>Actinomycetota</taxon>
        <taxon>Actinomycetes</taxon>
        <taxon>Mycobacteriales</taxon>
        <taxon>Nocardiaceae</taxon>
        <taxon>Nocardia</taxon>
    </lineage>
</organism>
<feature type="region of interest" description="Disordered" evidence="1">
    <location>
        <begin position="180"/>
        <end position="199"/>
    </location>
</feature>
<keyword evidence="2" id="KW-0472">Membrane</keyword>
<name>A0A3A4K7C7_9NOCA</name>
<feature type="transmembrane region" description="Helical" evidence="2">
    <location>
        <begin position="7"/>
        <end position="24"/>
    </location>
</feature>
<reference evidence="3 4" key="1">
    <citation type="submission" date="2018-09" db="EMBL/GenBank/DDBJ databases">
        <title>YIM PH21274 draft genome.</title>
        <authorList>
            <person name="Miao C."/>
        </authorList>
    </citation>
    <scope>NUCLEOTIDE SEQUENCE [LARGE SCALE GENOMIC DNA]</scope>
    <source>
        <strain evidence="3 4">YIM PH 21724</strain>
    </source>
</reference>
<accession>A0A3A4K7C7</accession>
<evidence type="ECO:0000256" key="1">
    <source>
        <dbReference type="SAM" id="MobiDB-lite"/>
    </source>
</evidence>
<evidence type="ECO:0000313" key="4">
    <source>
        <dbReference type="Proteomes" id="UP000266677"/>
    </source>
</evidence>
<comment type="caution">
    <text evidence="3">The sequence shown here is derived from an EMBL/GenBank/DDBJ whole genome shotgun (WGS) entry which is preliminary data.</text>
</comment>
<dbReference type="PROSITE" id="PS51257">
    <property type="entry name" value="PROKAR_LIPOPROTEIN"/>
    <property type="match status" value="1"/>
</dbReference>
<evidence type="ECO:0000313" key="3">
    <source>
        <dbReference type="EMBL" id="RJO74914.1"/>
    </source>
</evidence>
<feature type="transmembrane region" description="Helical" evidence="2">
    <location>
        <begin position="36"/>
        <end position="56"/>
    </location>
</feature>
<evidence type="ECO:0000256" key="2">
    <source>
        <dbReference type="SAM" id="Phobius"/>
    </source>
</evidence>
<dbReference type="Proteomes" id="UP000266677">
    <property type="component" value="Unassembled WGS sequence"/>
</dbReference>
<gene>
    <name evidence="3" type="ORF">D5S18_15995</name>
</gene>
<protein>
    <submittedName>
        <fullName evidence="3">Uncharacterized protein</fullName>
    </submittedName>
</protein>
<proteinExistence type="predicted"/>